<evidence type="ECO:0000256" key="6">
    <source>
        <dbReference type="HAMAP-Rule" id="MF_01105"/>
    </source>
</evidence>
<comment type="catalytic activity">
    <reaction evidence="5 6">
        <text>L-glutamate + acetyl-CoA = N-acetyl-L-glutamate + CoA + H(+)</text>
        <dbReference type="Rhea" id="RHEA:24292"/>
        <dbReference type="ChEBI" id="CHEBI:15378"/>
        <dbReference type="ChEBI" id="CHEBI:29985"/>
        <dbReference type="ChEBI" id="CHEBI:44337"/>
        <dbReference type="ChEBI" id="CHEBI:57287"/>
        <dbReference type="ChEBI" id="CHEBI:57288"/>
        <dbReference type="EC" id="2.3.1.1"/>
    </reaction>
</comment>
<proteinExistence type="inferred from homology"/>
<sequence length="428" mass="48040">MKKNCTSIDFFREASPYIQQHRGKTFVLALSGEVIKHPQFNVILQDIAILSTLGVKVILVHGSRPQVDEELKALDHDILIQNDLRITDDVTLKISTSIIGTIRLHIENMLTNILNTPPIINEGVGVLSGNLITAKPLGIIDGTDYQHTGEVRKINTQLINTLLDQHNIVMLSPLGFSPTGQTFNLRYEQIASFTAKALQADKLIFLHAEDFSLPQHTRLLNLAELIHENDTQQRLFTDIDDALSAGVQRIHLINADMEGGLLMELYTRDGIGAMFSADQYEEIHSARIDNVSGILELIRPHEEKGILVKRSREQLELEINNFAVIERDHTIIGCAACYRIPDTDIGEIACLAIHPDYRGNDRGGKLLDYLSGQAKARGIEQLLVLTTQTTDWFRERGFKEATVNSLPESRKAVYNFQRNSNILIRDNP</sequence>
<dbReference type="SUPFAM" id="SSF55729">
    <property type="entry name" value="Acyl-CoA N-acyltransferases (Nat)"/>
    <property type="match status" value="1"/>
</dbReference>
<evidence type="ECO:0000256" key="5">
    <source>
        <dbReference type="ARBA" id="ARBA00048372"/>
    </source>
</evidence>
<dbReference type="InterPro" id="IPR016181">
    <property type="entry name" value="Acyl_CoA_acyltransferase"/>
</dbReference>
<dbReference type="InterPro" id="IPR036393">
    <property type="entry name" value="AceGlu_kinase-like_sf"/>
</dbReference>
<dbReference type="Gene3D" id="3.40.1160.10">
    <property type="entry name" value="Acetylglutamate kinase-like"/>
    <property type="match status" value="1"/>
</dbReference>
<dbReference type="HAMAP" id="MF_01105">
    <property type="entry name" value="N_acetyl_glu_synth"/>
    <property type="match status" value="1"/>
</dbReference>
<dbReference type="InterPro" id="IPR000182">
    <property type="entry name" value="GNAT_dom"/>
</dbReference>
<evidence type="ECO:0000313" key="8">
    <source>
        <dbReference type="EMBL" id="CAA6811043.1"/>
    </source>
</evidence>
<keyword evidence="6" id="KW-0963">Cytoplasm</keyword>
<dbReference type="PIRSF" id="PIRSF000423">
    <property type="entry name" value="ArgA"/>
    <property type="match status" value="1"/>
</dbReference>
<reference evidence="8" key="1">
    <citation type="submission" date="2020-01" db="EMBL/GenBank/DDBJ databases">
        <authorList>
            <person name="Meier V. D."/>
            <person name="Meier V D."/>
        </authorList>
    </citation>
    <scope>NUCLEOTIDE SEQUENCE</scope>
    <source>
        <strain evidence="8">HLG_WM_MAG_07</strain>
    </source>
</reference>
<keyword evidence="6" id="KW-0055">Arginine biosynthesis</keyword>
<dbReference type="Pfam" id="PF13508">
    <property type="entry name" value="Acetyltransf_7"/>
    <property type="match status" value="1"/>
</dbReference>
<dbReference type="EMBL" id="CACVAY010000048">
    <property type="protein sequence ID" value="CAA6811043.1"/>
    <property type="molecule type" value="Genomic_DNA"/>
</dbReference>
<dbReference type="SUPFAM" id="SSF53633">
    <property type="entry name" value="Carbamate kinase-like"/>
    <property type="match status" value="1"/>
</dbReference>
<keyword evidence="3 6" id="KW-0808">Transferase</keyword>
<protein>
    <recommendedName>
        <fullName evidence="6">Amino-acid acetyltransferase</fullName>
        <ecNumber evidence="6">2.3.1.1</ecNumber>
    </recommendedName>
    <alternativeName>
        <fullName evidence="6">N-acetylglutamate synthase</fullName>
        <shortName evidence="6">AGS</shortName>
        <shortName evidence="6">NAGS</shortName>
    </alternativeName>
</protein>
<evidence type="ECO:0000256" key="1">
    <source>
        <dbReference type="ARBA" id="ARBA00004925"/>
    </source>
</evidence>
<comment type="similarity">
    <text evidence="2 6">Belongs to the acetyltransferase family. ArgA subfamily.</text>
</comment>
<feature type="domain" description="N-acetyltransferase" evidence="7">
    <location>
        <begin position="281"/>
        <end position="420"/>
    </location>
</feature>
<dbReference type="InterPro" id="IPR010167">
    <property type="entry name" value="NH2A_AcTrfase"/>
</dbReference>
<dbReference type="UniPathway" id="UPA00068">
    <property type="reaction ID" value="UER00106"/>
</dbReference>
<name>A0A6S6T769_9GAMM</name>
<dbReference type="NCBIfam" id="NF003641">
    <property type="entry name" value="PRK05279.1"/>
    <property type="match status" value="1"/>
</dbReference>
<comment type="pathway">
    <text evidence="1 6">Amino-acid biosynthesis; L-arginine biosynthesis; N(2)-acetyl-L-ornithine from L-glutamate: step 1/4.</text>
</comment>
<keyword evidence="4 6" id="KW-0012">Acyltransferase</keyword>
<dbReference type="EC" id="2.3.1.1" evidence="6"/>
<dbReference type="NCBIfam" id="TIGR01890">
    <property type="entry name" value="N-Ac-Glu-synth"/>
    <property type="match status" value="1"/>
</dbReference>
<dbReference type="PROSITE" id="PS51186">
    <property type="entry name" value="GNAT"/>
    <property type="match status" value="1"/>
</dbReference>
<dbReference type="AlphaFoldDB" id="A0A6S6T769"/>
<comment type="subcellular location">
    <subcellularLocation>
        <location evidence="6">Cytoplasm</location>
    </subcellularLocation>
</comment>
<organism evidence="8">
    <name type="scientific">uncultured Thiotrichaceae bacterium</name>
    <dbReference type="NCBI Taxonomy" id="298394"/>
    <lineage>
        <taxon>Bacteria</taxon>
        <taxon>Pseudomonadati</taxon>
        <taxon>Pseudomonadota</taxon>
        <taxon>Gammaproteobacteria</taxon>
        <taxon>Thiotrichales</taxon>
        <taxon>Thiotrichaceae</taxon>
        <taxon>environmental samples</taxon>
    </lineage>
</organism>
<dbReference type="InterPro" id="IPR001048">
    <property type="entry name" value="Asp/Glu/Uridylate_kinase"/>
</dbReference>
<dbReference type="GO" id="GO:0004042">
    <property type="term" value="F:L-glutamate N-acetyltransferase activity"/>
    <property type="evidence" value="ECO:0007669"/>
    <property type="project" value="UniProtKB-UniRule"/>
</dbReference>
<dbReference type="CDD" id="cd04301">
    <property type="entry name" value="NAT_SF"/>
    <property type="match status" value="1"/>
</dbReference>
<gene>
    <name evidence="6" type="primary">argA</name>
    <name evidence="8" type="ORF">HELGO_WM36336</name>
</gene>
<comment type="miscellaneous">
    <text evidence="6">In bacteria which possess the bifunctional enzyme ornithine acetyltransferase/N-acetylglutamate synthase (ArgJ), ArgA fulfills an anaplerotic role.</text>
</comment>
<accession>A0A6S6T769</accession>
<evidence type="ECO:0000256" key="4">
    <source>
        <dbReference type="ARBA" id="ARBA00023315"/>
    </source>
</evidence>
<dbReference type="GO" id="GO:0005737">
    <property type="term" value="C:cytoplasm"/>
    <property type="evidence" value="ECO:0007669"/>
    <property type="project" value="UniProtKB-SubCell"/>
</dbReference>
<evidence type="ECO:0000259" key="7">
    <source>
        <dbReference type="PROSITE" id="PS51186"/>
    </source>
</evidence>
<evidence type="ECO:0000256" key="3">
    <source>
        <dbReference type="ARBA" id="ARBA00022679"/>
    </source>
</evidence>
<dbReference type="GO" id="GO:0006526">
    <property type="term" value="P:L-arginine biosynthetic process"/>
    <property type="evidence" value="ECO:0007669"/>
    <property type="project" value="UniProtKB-UniRule"/>
</dbReference>
<dbReference type="PANTHER" id="PTHR30602:SF12">
    <property type="entry name" value="AMINO-ACID ACETYLTRANSFERASE NAGS1, CHLOROPLASTIC-RELATED"/>
    <property type="match status" value="1"/>
</dbReference>
<dbReference type="Gene3D" id="3.40.630.30">
    <property type="match status" value="1"/>
</dbReference>
<dbReference type="PANTHER" id="PTHR30602">
    <property type="entry name" value="AMINO-ACID ACETYLTRANSFERASE"/>
    <property type="match status" value="1"/>
</dbReference>
<evidence type="ECO:0000256" key="2">
    <source>
        <dbReference type="ARBA" id="ARBA00009145"/>
    </source>
</evidence>
<dbReference type="Pfam" id="PF00696">
    <property type="entry name" value="AA_kinase"/>
    <property type="match status" value="1"/>
</dbReference>
<keyword evidence="6" id="KW-0028">Amino-acid biosynthesis</keyword>